<dbReference type="EMBL" id="FKBS01000014">
    <property type="protein sequence ID" value="SAI31627.1"/>
    <property type="molecule type" value="Genomic_DNA"/>
</dbReference>
<accession>A0A157PDS9</accession>
<dbReference type="AlphaFoldDB" id="A0A157PDS9"/>
<protein>
    <submittedName>
        <fullName evidence="1">Uncharacterized protein</fullName>
    </submittedName>
</protein>
<evidence type="ECO:0000313" key="2">
    <source>
        <dbReference type="Proteomes" id="UP000077037"/>
    </source>
</evidence>
<sequence>MATKKAMVAKKVTPAKRSKSAAGSDAVDVNAILQSAIKSGLIKSDTTVAEVVAMAGSPEVGTLGYAMAWDRYVAVVK</sequence>
<evidence type="ECO:0000313" key="1">
    <source>
        <dbReference type="EMBL" id="SAI31627.1"/>
    </source>
</evidence>
<name>A0A157PDS9_9BORD</name>
<dbReference type="RefSeq" id="WP_156523060.1">
    <property type="nucleotide sequence ID" value="NZ_FKBS01000014.1"/>
</dbReference>
<gene>
    <name evidence="1" type="ORF">SAMEA1982600_02541</name>
</gene>
<proteinExistence type="predicted"/>
<dbReference type="Proteomes" id="UP000077037">
    <property type="component" value="Unassembled WGS sequence"/>
</dbReference>
<reference evidence="1 2" key="1">
    <citation type="submission" date="2016-03" db="EMBL/GenBank/DDBJ databases">
        <authorList>
            <consortium name="Pathogen Informatics"/>
        </authorList>
    </citation>
    <scope>NUCLEOTIDE SEQUENCE [LARGE SCALE GENOMIC DNA]</scope>
    <source>
        <strain evidence="1 2">NCTC13364</strain>
    </source>
</reference>
<organism evidence="1 2">
    <name type="scientific">Bordetella ansorpii</name>
    <dbReference type="NCBI Taxonomy" id="288768"/>
    <lineage>
        <taxon>Bacteria</taxon>
        <taxon>Pseudomonadati</taxon>
        <taxon>Pseudomonadota</taxon>
        <taxon>Betaproteobacteria</taxon>
        <taxon>Burkholderiales</taxon>
        <taxon>Alcaligenaceae</taxon>
        <taxon>Bordetella</taxon>
    </lineage>
</organism>